<gene>
    <name evidence="5" type="ORF">SO802_031612</name>
</gene>
<feature type="region of interest" description="Disordered" evidence="3">
    <location>
        <begin position="1"/>
        <end position="27"/>
    </location>
</feature>
<organism evidence="5 6">
    <name type="scientific">Lithocarpus litseifolius</name>
    <dbReference type="NCBI Taxonomy" id="425828"/>
    <lineage>
        <taxon>Eukaryota</taxon>
        <taxon>Viridiplantae</taxon>
        <taxon>Streptophyta</taxon>
        <taxon>Embryophyta</taxon>
        <taxon>Tracheophyta</taxon>
        <taxon>Spermatophyta</taxon>
        <taxon>Magnoliopsida</taxon>
        <taxon>eudicotyledons</taxon>
        <taxon>Gunneridae</taxon>
        <taxon>Pentapetalae</taxon>
        <taxon>rosids</taxon>
        <taxon>fabids</taxon>
        <taxon>Fagales</taxon>
        <taxon>Fagaceae</taxon>
        <taxon>Lithocarpus</taxon>
    </lineage>
</organism>
<dbReference type="InterPro" id="IPR035979">
    <property type="entry name" value="RBD_domain_sf"/>
</dbReference>
<dbReference type="InterPro" id="IPR000504">
    <property type="entry name" value="RRM_dom"/>
</dbReference>
<dbReference type="PANTHER" id="PTHR48024:SF45">
    <property type="entry name" value="RNA BINDING DOMAIN PROTEIN"/>
    <property type="match status" value="1"/>
</dbReference>
<accession>A0AAW2BL44</accession>
<evidence type="ECO:0000313" key="6">
    <source>
        <dbReference type="Proteomes" id="UP001459277"/>
    </source>
</evidence>
<dbReference type="SMART" id="SM00360">
    <property type="entry name" value="RRM"/>
    <property type="match status" value="2"/>
</dbReference>
<evidence type="ECO:0000256" key="2">
    <source>
        <dbReference type="PROSITE-ProRule" id="PRU00176"/>
    </source>
</evidence>
<comment type="caution">
    <text evidence="5">The sequence shown here is derived from an EMBL/GenBank/DDBJ whole genome shotgun (WGS) entry which is preliminary data.</text>
</comment>
<feature type="domain" description="RRM" evidence="4">
    <location>
        <begin position="68"/>
        <end position="159"/>
    </location>
</feature>
<dbReference type="InterPro" id="IPR012677">
    <property type="entry name" value="Nucleotide-bd_a/b_plait_sf"/>
</dbReference>
<dbReference type="InterPro" id="IPR048289">
    <property type="entry name" value="RRM2_NsCP33-like"/>
</dbReference>
<sequence>MEDVKKRKVGEAVGNGETSSSSSEEEMRLLLDPLPKPQLVHLLSKLGSQYPSIAEEIRSIASADPVHRKLFVRGLAWNTTSETLCAAFQVHGEIEEGAVISDKTTGKSRGYGFITFKHMESAHNALKAPSKMIDGRLAVCNLACEGLSGASTTPDLAQRKLYIGGLSPNITSEELLKYFEKHGDIEEGSVAYDKDTNVSRGFGFVTYKTVEAAKKAIDDPNKILGGRNIIVKLADSHKGKSLQTQLTTAVVPMALPMAAGYPQPGNAHVSTTPVAYTYPQTVASYPVSSYPSPPTAPAPFQAQPQISYAPVTLKKESLGLPSTPMGIGGYPYYLSKQ</sequence>
<dbReference type="GO" id="GO:0005634">
    <property type="term" value="C:nucleus"/>
    <property type="evidence" value="ECO:0007669"/>
    <property type="project" value="TreeGrafter"/>
</dbReference>
<dbReference type="Pfam" id="PF00076">
    <property type="entry name" value="RRM_1"/>
    <property type="match status" value="2"/>
</dbReference>
<feature type="domain" description="RRM" evidence="4">
    <location>
        <begin position="159"/>
        <end position="236"/>
    </location>
</feature>
<dbReference type="InterPro" id="IPR050886">
    <property type="entry name" value="RNA-binding_reg"/>
</dbReference>
<evidence type="ECO:0000256" key="1">
    <source>
        <dbReference type="ARBA" id="ARBA00022884"/>
    </source>
</evidence>
<dbReference type="AlphaFoldDB" id="A0AAW2BL44"/>
<dbReference type="PANTHER" id="PTHR48024">
    <property type="entry name" value="GEO13361P1-RELATED"/>
    <property type="match status" value="1"/>
</dbReference>
<evidence type="ECO:0000259" key="4">
    <source>
        <dbReference type="PROSITE" id="PS50102"/>
    </source>
</evidence>
<dbReference type="GO" id="GO:0003723">
    <property type="term" value="F:RNA binding"/>
    <property type="evidence" value="ECO:0007669"/>
    <property type="project" value="UniProtKB-UniRule"/>
</dbReference>
<evidence type="ECO:0000256" key="3">
    <source>
        <dbReference type="SAM" id="MobiDB-lite"/>
    </source>
</evidence>
<dbReference type="PROSITE" id="PS50102">
    <property type="entry name" value="RRM"/>
    <property type="match status" value="2"/>
</dbReference>
<name>A0AAW2BL44_9ROSI</name>
<dbReference type="SUPFAM" id="SSF54928">
    <property type="entry name" value="RNA-binding domain, RBD"/>
    <property type="match status" value="2"/>
</dbReference>
<dbReference type="EMBL" id="JAZDWU010000011">
    <property type="protein sequence ID" value="KAK9986661.1"/>
    <property type="molecule type" value="Genomic_DNA"/>
</dbReference>
<keyword evidence="6" id="KW-1185">Reference proteome</keyword>
<dbReference type="CDD" id="cd21608">
    <property type="entry name" value="RRM2_NsCP33_like"/>
    <property type="match status" value="1"/>
</dbReference>
<proteinExistence type="predicted"/>
<dbReference type="Gene3D" id="3.30.70.330">
    <property type="match status" value="2"/>
</dbReference>
<reference evidence="5 6" key="1">
    <citation type="submission" date="2024-01" db="EMBL/GenBank/DDBJ databases">
        <title>A telomere-to-telomere, gap-free genome of sweet tea (Lithocarpus litseifolius).</title>
        <authorList>
            <person name="Zhou J."/>
        </authorList>
    </citation>
    <scope>NUCLEOTIDE SEQUENCE [LARGE SCALE GENOMIC DNA]</scope>
    <source>
        <strain evidence="5">Zhou-2022a</strain>
        <tissue evidence="5">Leaf</tissue>
    </source>
</reference>
<keyword evidence="1 2" id="KW-0694">RNA-binding</keyword>
<evidence type="ECO:0000313" key="5">
    <source>
        <dbReference type="EMBL" id="KAK9986661.1"/>
    </source>
</evidence>
<protein>
    <recommendedName>
        <fullName evidence="4">RRM domain-containing protein</fullName>
    </recommendedName>
</protein>
<dbReference type="Proteomes" id="UP001459277">
    <property type="component" value="Unassembled WGS sequence"/>
</dbReference>